<dbReference type="NCBIfam" id="NF003740">
    <property type="entry name" value="PRK05337.1"/>
    <property type="match status" value="1"/>
</dbReference>
<protein>
    <submittedName>
        <fullName evidence="5">Beta-N-acetylhexosaminidase</fullName>
        <ecNumber evidence="5">3.2.1.52</ecNumber>
    </submittedName>
</protein>
<dbReference type="GO" id="GO:0005975">
    <property type="term" value="P:carbohydrate metabolic process"/>
    <property type="evidence" value="ECO:0007669"/>
    <property type="project" value="InterPro"/>
</dbReference>
<reference evidence="5" key="2">
    <citation type="submission" date="2021-04" db="EMBL/GenBank/DDBJ databases">
        <authorList>
            <person name="Gilroy R."/>
        </authorList>
    </citation>
    <scope>NUCLEOTIDE SEQUENCE</scope>
    <source>
        <strain evidence="5">CHK33-7979</strain>
    </source>
</reference>
<keyword evidence="2 5" id="KW-0378">Hydrolase</keyword>
<comment type="similarity">
    <text evidence="1">Belongs to the glycosyl hydrolase 3 family.</text>
</comment>
<dbReference type="SUPFAM" id="SSF51445">
    <property type="entry name" value="(Trans)glycosidases"/>
    <property type="match status" value="1"/>
</dbReference>
<gene>
    <name evidence="5" type="primary">nagZ</name>
    <name evidence="5" type="ORF">H9826_02620</name>
</gene>
<dbReference type="GO" id="GO:0009254">
    <property type="term" value="P:peptidoglycan turnover"/>
    <property type="evidence" value="ECO:0007669"/>
    <property type="project" value="TreeGrafter"/>
</dbReference>
<dbReference type="EC" id="3.2.1.52" evidence="5"/>
<comment type="caution">
    <text evidence="5">The sequence shown here is derived from an EMBL/GenBank/DDBJ whole genome shotgun (WGS) entry which is preliminary data.</text>
</comment>
<evidence type="ECO:0000256" key="1">
    <source>
        <dbReference type="ARBA" id="ARBA00005336"/>
    </source>
</evidence>
<accession>A0A9D1Z2T3</accession>
<evidence type="ECO:0000256" key="2">
    <source>
        <dbReference type="ARBA" id="ARBA00022801"/>
    </source>
</evidence>
<dbReference type="GO" id="GO:0004563">
    <property type="term" value="F:beta-N-acetylhexosaminidase activity"/>
    <property type="evidence" value="ECO:0007669"/>
    <property type="project" value="UniProtKB-EC"/>
</dbReference>
<evidence type="ECO:0000256" key="3">
    <source>
        <dbReference type="ARBA" id="ARBA00023295"/>
    </source>
</evidence>
<dbReference type="Gene3D" id="3.20.20.300">
    <property type="entry name" value="Glycoside hydrolase, family 3, N-terminal domain"/>
    <property type="match status" value="1"/>
</dbReference>
<dbReference type="Pfam" id="PF00933">
    <property type="entry name" value="Glyco_hydro_3"/>
    <property type="match status" value="1"/>
</dbReference>
<dbReference type="EMBL" id="DXCX01000028">
    <property type="protein sequence ID" value="HIY72858.1"/>
    <property type="molecule type" value="Genomic_DNA"/>
</dbReference>
<reference evidence="5" key="1">
    <citation type="journal article" date="2021" name="PeerJ">
        <title>Extensive microbial diversity within the chicken gut microbiome revealed by metagenomics and culture.</title>
        <authorList>
            <person name="Gilroy R."/>
            <person name="Ravi A."/>
            <person name="Getino M."/>
            <person name="Pursley I."/>
            <person name="Horton D.L."/>
            <person name="Alikhan N.F."/>
            <person name="Baker D."/>
            <person name="Gharbi K."/>
            <person name="Hall N."/>
            <person name="Watson M."/>
            <person name="Adriaenssens E.M."/>
            <person name="Foster-Nyarko E."/>
            <person name="Jarju S."/>
            <person name="Secka A."/>
            <person name="Antonio M."/>
            <person name="Oren A."/>
            <person name="Chaudhuri R.R."/>
            <person name="La Ragione R."/>
            <person name="Hildebrand F."/>
            <person name="Pallen M.J."/>
        </authorList>
    </citation>
    <scope>NUCLEOTIDE SEQUENCE</scope>
    <source>
        <strain evidence="5">CHK33-7979</strain>
    </source>
</reference>
<dbReference type="InterPro" id="IPR050226">
    <property type="entry name" value="NagZ_Beta-hexosaminidase"/>
</dbReference>
<organism evidence="5 6">
    <name type="scientific">Candidatus Intestinimonas merdavium</name>
    <dbReference type="NCBI Taxonomy" id="2838622"/>
    <lineage>
        <taxon>Bacteria</taxon>
        <taxon>Bacillati</taxon>
        <taxon>Bacillota</taxon>
        <taxon>Clostridia</taxon>
        <taxon>Eubacteriales</taxon>
        <taxon>Intestinimonas</taxon>
    </lineage>
</organism>
<proteinExistence type="inferred from homology"/>
<dbReference type="Gene3D" id="3.40.50.1700">
    <property type="entry name" value="Glycoside hydrolase family 3 C-terminal domain"/>
    <property type="match status" value="1"/>
</dbReference>
<dbReference type="InterPro" id="IPR017853">
    <property type="entry name" value="GH"/>
</dbReference>
<dbReference type="PANTHER" id="PTHR30480">
    <property type="entry name" value="BETA-HEXOSAMINIDASE-RELATED"/>
    <property type="match status" value="1"/>
</dbReference>
<name>A0A9D1Z2T3_9FIRM</name>
<dbReference type="InterPro" id="IPR036881">
    <property type="entry name" value="Glyco_hydro_3_C_sf"/>
</dbReference>
<dbReference type="AlphaFoldDB" id="A0A9D1Z2T3"/>
<evidence type="ECO:0000313" key="5">
    <source>
        <dbReference type="EMBL" id="HIY72858.1"/>
    </source>
</evidence>
<evidence type="ECO:0000259" key="4">
    <source>
        <dbReference type="Pfam" id="PF00933"/>
    </source>
</evidence>
<feature type="domain" description="Glycoside hydrolase family 3 N-terminal" evidence="4">
    <location>
        <begin position="15"/>
        <end position="324"/>
    </location>
</feature>
<dbReference type="PANTHER" id="PTHR30480:SF16">
    <property type="entry name" value="GLYCOSIDE HYDROLASE FAMILY 3 DOMAIN PROTEIN"/>
    <property type="match status" value="1"/>
</dbReference>
<dbReference type="Proteomes" id="UP000886824">
    <property type="component" value="Unassembled WGS sequence"/>
</dbReference>
<dbReference type="InterPro" id="IPR036962">
    <property type="entry name" value="Glyco_hydro_3_N_sf"/>
</dbReference>
<keyword evidence="3 5" id="KW-0326">Glycosidase</keyword>
<sequence length="510" mass="54432">MDLKHAVGQRIMAGFPGTTMDEDFVSLVREEKIGNVILFRRNIESREQLTRLCRELKELIRSETGAEPLIAIDQEGGVVTRLSDDMINTPGAMALAAVGGDAPYRAGEITARELRDCGVNFNLAPVLDVNSNPANPVIGVRSFGDEPERASDLALAFMKGTLEGGILACGKHFPGHGDTAVDSHLGLPLVEKGREELETCELLPFRKAIAAGIPAIMTSHVLFPRLEPERLPATMSRRILTGLLREELGFGGVIISDCMEMDAIAKFYGTVEGAAASIAAGADIVCISHTAALARGTAERVRADLEHGRLARSEFDAALERIARAKERLAAPDGGSGTTKEDAEEVRRMLERSFSLVHGPVPELGERPFFTGCGPVRTSLVSSHVRETPAFPAYMAEALGGCALVTSDDPDAGEIAAAVQAARESSCIVLGTCNAHLKPGQLALMEALGALGKPMAVAALRNPYDLLHLPQGAAGIAAWEYTARALEALVAFLDKKCRFTGEIPLVYTEF</sequence>
<evidence type="ECO:0000313" key="6">
    <source>
        <dbReference type="Proteomes" id="UP000886824"/>
    </source>
</evidence>
<dbReference type="InterPro" id="IPR001764">
    <property type="entry name" value="Glyco_hydro_3_N"/>
</dbReference>